<gene>
    <name evidence="1" type="ORF">GTO87_05775</name>
</gene>
<name>A0A7H9EKB2_9LACO</name>
<sequence length="58" mass="7135">MERELKNNEVEETLDIFRDPAITAEEESKIIRDFRKKREKWIKEDPEYRALLEELDLL</sequence>
<evidence type="ECO:0000313" key="1">
    <source>
        <dbReference type="EMBL" id="QLL78150.1"/>
    </source>
</evidence>
<dbReference type="KEGG" id="lsw:GTO87_05775"/>
<reference evidence="1 2" key="1">
    <citation type="submission" date="2020-01" db="EMBL/GenBank/DDBJ databases">
        <title>Complete and circular genome sequences of six lactobacillus isolates from horses.</title>
        <authorList>
            <person name="Hassan H.M."/>
        </authorList>
    </citation>
    <scope>NUCLEOTIDE SEQUENCE [LARGE SCALE GENOMIC DNA]</scope>
    <source>
        <strain evidence="1 2">1A</strain>
    </source>
</reference>
<accession>A0A7H9EKB2</accession>
<protein>
    <submittedName>
        <fullName evidence="1">Uncharacterized protein</fullName>
    </submittedName>
</protein>
<dbReference type="EMBL" id="CP047418">
    <property type="protein sequence ID" value="QLL78150.1"/>
    <property type="molecule type" value="Genomic_DNA"/>
</dbReference>
<dbReference type="RefSeq" id="WP_180848446.1">
    <property type="nucleotide sequence ID" value="NZ_CP047418.1"/>
</dbReference>
<dbReference type="AlphaFoldDB" id="A0A7H9EKB2"/>
<proteinExistence type="predicted"/>
<dbReference type="Proteomes" id="UP000510886">
    <property type="component" value="Chromosome"/>
</dbReference>
<evidence type="ECO:0000313" key="2">
    <source>
        <dbReference type="Proteomes" id="UP000510886"/>
    </source>
</evidence>
<organism evidence="1 2">
    <name type="scientific">Ligilactobacillus saerimneri</name>
    <dbReference type="NCBI Taxonomy" id="228229"/>
    <lineage>
        <taxon>Bacteria</taxon>
        <taxon>Bacillati</taxon>
        <taxon>Bacillota</taxon>
        <taxon>Bacilli</taxon>
        <taxon>Lactobacillales</taxon>
        <taxon>Lactobacillaceae</taxon>
        <taxon>Ligilactobacillus</taxon>
    </lineage>
</organism>